<protein>
    <submittedName>
        <fullName evidence="1">Tail tubular protein Gp11</fullName>
    </submittedName>
</protein>
<dbReference type="EMBL" id="LR796203">
    <property type="protein sequence ID" value="CAB4126636.1"/>
    <property type="molecule type" value="Genomic_DNA"/>
</dbReference>
<reference evidence="1" key="1">
    <citation type="submission" date="2020-04" db="EMBL/GenBank/DDBJ databases">
        <authorList>
            <person name="Chiriac C."/>
            <person name="Salcher M."/>
            <person name="Ghai R."/>
            <person name="Kavagutti S V."/>
        </authorList>
    </citation>
    <scope>NUCLEOTIDE SEQUENCE</scope>
</reference>
<name>A0A6J5L079_9CAUD</name>
<gene>
    <name evidence="1" type="ORF">UFOVP78_4</name>
</gene>
<organism evidence="1">
    <name type="scientific">uncultured Caudovirales phage</name>
    <dbReference type="NCBI Taxonomy" id="2100421"/>
    <lineage>
        <taxon>Viruses</taxon>
        <taxon>Duplodnaviria</taxon>
        <taxon>Heunggongvirae</taxon>
        <taxon>Uroviricota</taxon>
        <taxon>Caudoviricetes</taxon>
        <taxon>Peduoviridae</taxon>
        <taxon>Maltschvirus</taxon>
        <taxon>Maltschvirus maltsch</taxon>
    </lineage>
</organism>
<evidence type="ECO:0000313" key="1">
    <source>
        <dbReference type="EMBL" id="CAB4126636.1"/>
    </source>
</evidence>
<accession>A0A6J5L079</accession>
<proteinExistence type="predicted"/>
<sequence length="196" mass="21014">MSASELDICNRALGLLGAASIVSIDGTEQAADLCRRFLPGLRDELLRNHPWKFATKRALLPASATAPAWGPGYSYPLPTDCLRVLELDAEAGDGWAVEGDAIVTSLTAPLSIRYTARITDTTKWNVSFCSVMAARLAADLAMSLALSASLRSQMLDEMKRGLREARSIDAMEASSASFYADTLVDARRTGVAAGWT</sequence>